<evidence type="ECO:0000259" key="8">
    <source>
        <dbReference type="Pfam" id="PF02397"/>
    </source>
</evidence>
<sequence>MLVVTTAVALVAVVRDHPVDPWTIAYASMAVATMAARGAYVRRLEDSLLLVLVRHVVFSAVVALMATTTLRVLVDVSPGSGRSMVAICVVSTVALAVARIGGAYYDRHAHRRGTRTVRAVIVGCDEVALRVEQRLRARPDIGLLPIGYLDDDGDPLTTPVAGRGLPVLGTLGALRQVLARHQVDAIVLTPAENAMSHSRLIDLVKQAHAARLTVFSIPLLHPVLNARTEHHRLGTLPVQELRPVDPRSRLYRAKYVLDRIVATIAIVVLSPLLVAIAIAVKLSDPGPALFRQRRVGLDGHEFDILKFRSMRQADASAPAWHPPAGSAPGGVEGVDRRTAVGRFLRRTNLDELPQLLNIARGDMSIVGPRPERPEFVARYSQALTAYDARHRVKSGLTGWAQVHGFRGQTSIAERAEWDNYYIENWTFALDVVIVLRTLKTFFEADE</sequence>
<keyword evidence="6 7" id="KW-0472">Membrane</keyword>
<comment type="similarity">
    <text evidence="2">Belongs to the bacterial sugar transferase family.</text>
</comment>
<dbReference type="Pfam" id="PF13727">
    <property type="entry name" value="CoA_binding_3"/>
    <property type="match status" value="1"/>
</dbReference>
<dbReference type="GO" id="GO:0016020">
    <property type="term" value="C:membrane"/>
    <property type="evidence" value="ECO:0007669"/>
    <property type="project" value="UniProtKB-SubCell"/>
</dbReference>
<evidence type="ECO:0000313" key="9">
    <source>
        <dbReference type="EMBL" id="EHN12191.1"/>
    </source>
</evidence>
<reference evidence="9 10" key="1">
    <citation type="journal article" date="2013" name="Biodegradation">
        <title>Quantitative proteomic analysis of ibuprofen-degrading Patulibacter sp. strain I11.</title>
        <authorList>
            <person name="Almeida B."/>
            <person name="Kjeldal H."/>
            <person name="Lolas I."/>
            <person name="Knudsen A.D."/>
            <person name="Carvalho G."/>
            <person name="Nielsen K.L."/>
            <person name="Barreto Crespo M.T."/>
            <person name="Stensballe A."/>
            <person name="Nielsen J.L."/>
        </authorList>
    </citation>
    <scope>NUCLEOTIDE SEQUENCE [LARGE SCALE GENOMIC DNA]</scope>
    <source>
        <strain evidence="9 10">I11</strain>
    </source>
</reference>
<proteinExistence type="inferred from homology"/>
<dbReference type="AlphaFoldDB" id="H0E2C0"/>
<dbReference type="PANTHER" id="PTHR30576:SF0">
    <property type="entry name" value="UNDECAPRENYL-PHOSPHATE N-ACETYLGALACTOSAMINYL 1-PHOSPHATE TRANSFERASE-RELATED"/>
    <property type="match status" value="1"/>
</dbReference>
<evidence type="ECO:0000256" key="1">
    <source>
        <dbReference type="ARBA" id="ARBA00004141"/>
    </source>
</evidence>
<protein>
    <submittedName>
        <fullName evidence="9">Undecaprenyl-phosphate galactosephosphotransferase</fullName>
        <ecNumber evidence="9">2.7.8.6</ecNumber>
    </submittedName>
</protein>
<evidence type="ECO:0000256" key="2">
    <source>
        <dbReference type="ARBA" id="ARBA00006464"/>
    </source>
</evidence>
<dbReference type="InterPro" id="IPR003362">
    <property type="entry name" value="Bact_transf"/>
</dbReference>
<dbReference type="Pfam" id="PF02397">
    <property type="entry name" value="Bac_transf"/>
    <property type="match status" value="1"/>
</dbReference>
<comment type="caution">
    <text evidence="9">The sequence shown here is derived from an EMBL/GenBank/DDBJ whole genome shotgun (WGS) entry which is preliminary data.</text>
</comment>
<organism evidence="9 10">
    <name type="scientific">Patulibacter medicamentivorans</name>
    <dbReference type="NCBI Taxonomy" id="1097667"/>
    <lineage>
        <taxon>Bacteria</taxon>
        <taxon>Bacillati</taxon>
        <taxon>Actinomycetota</taxon>
        <taxon>Thermoleophilia</taxon>
        <taxon>Solirubrobacterales</taxon>
        <taxon>Patulibacteraceae</taxon>
        <taxon>Patulibacter</taxon>
    </lineage>
</organism>
<feature type="transmembrane region" description="Helical" evidence="7">
    <location>
        <begin position="84"/>
        <end position="105"/>
    </location>
</feature>
<dbReference type="InterPro" id="IPR017475">
    <property type="entry name" value="EPS_sugar_tfrase"/>
</dbReference>
<dbReference type="EC" id="2.7.8.6" evidence="9"/>
<feature type="transmembrane region" description="Helical" evidence="7">
    <location>
        <begin position="256"/>
        <end position="280"/>
    </location>
</feature>
<feature type="domain" description="Bacterial sugar transferase" evidence="8">
    <location>
        <begin position="254"/>
        <end position="442"/>
    </location>
</feature>
<evidence type="ECO:0000256" key="5">
    <source>
        <dbReference type="ARBA" id="ARBA00022989"/>
    </source>
</evidence>
<keyword evidence="5 7" id="KW-1133">Transmembrane helix</keyword>
<feature type="transmembrane region" description="Helical" evidence="7">
    <location>
        <begin position="24"/>
        <end position="41"/>
    </location>
</feature>
<dbReference type="EMBL" id="AGUD01000042">
    <property type="protein sequence ID" value="EHN12191.1"/>
    <property type="molecule type" value="Genomic_DNA"/>
</dbReference>
<evidence type="ECO:0000256" key="4">
    <source>
        <dbReference type="ARBA" id="ARBA00022692"/>
    </source>
</evidence>
<dbReference type="Gene3D" id="3.40.50.720">
    <property type="entry name" value="NAD(P)-binding Rossmann-like Domain"/>
    <property type="match status" value="1"/>
</dbReference>
<comment type="subcellular location">
    <subcellularLocation>
        <location evidence="1">Membrane</location>
        <topology evidence="1">Multi-pass membrane protein</topology>
    </subcellularLocation>
</comment>
<evidence type="ECO:0000256" key="3">
    <source>
        <dbReference type="ARBA" id="ARBA00022679"/>
    </source>
</evidence>
<dbReference type="GO" id="GO:0047360">
    <property type="term" value="F:undecaprenyl-phosphate galactose phosphotransferase activity"/>
    <property type="evidence" value="ECO:0007669"/>
    <property type="project" value="UniProtKB-EC"/>
</dbReference>
<gene>
    <name evidence="9" type="ORF">PAI11_09330</name>
</gene>
<dbReference type="Proteomes" id="UP000005143">
    <property type="component" value="Unassembled WGS sequence"/>
</dbReference>
<keyword evidence="4 7" id="KW-0812">Transmembrane</keyword>
<evidence type="ECO:0000313" key="10">
    <source>
        <dbReference type="Proteomes" id="UP000005143"/>
    </source>
</evidence>
<evidence type="ECO:0000256" key="7">
    <source>
        <dbReference type="SAM" id="Phobius"/>
    </source>
</evidence>
<dbReference type="PATRIC" id="fig|1097667.3.peg.930"/>
<keyword evidence="10" id="KW-1185">Reference proteome</keyword>
<dbReference type="NCBIfam" id="TIGR03025">
    <property type="entry name" value="EPS_sugtrans"/>
    <property type="match status" value="1"/>
</dbReference>
<dbReference type="PANTHER" id="PTHR30576">
    <property type="entry name" value="COLANIC BIOSYNTHESIS UDP-GLUCOSE LIPID CARRIER TRANSFERASE"/>
    <property type="match status" value="1"/>
</dbReference>
<name>H0E2C0_9ACTN</name>
<feature type="transmembrane region" description="Helical" evidence="7">
    <location>
        <begin position="48"/>
        <end position="72"/>
    </location>
</feature>
<evidence type="ECO:0000256" key="6">
    <source>
        <dbReference type="ARBA" id="ARBA00023136"/>
    </source>
</evidence>
<keyword evidence="3 9" id="KW-0808">Transferase</keyword>
<accession>H0E2C0</accession>